<dbReference type="InterPro" id="IPR050351">
    <property type="entry name" value="BphY/WalK/GraS-like"/>
</dbReference>
<dbReference type="InterPro" id="IPR000014">
    <property type="entry name" value="PAS"/>
</dbReference>
<dbReference type="SUPFAM" id="SSF55874">
    <property type="entry name" value="ATPase domain of HSP90 chaperone/DNA topoisomerase II/histidine kinase"/>
    <property type="match status" value="1"/>
</dbReference>
<feature type="transmembrane region" description="Helical" evidence="18">
    <location>
        <begin position="7"/>
        <end position="29"/>
    </location>
</feature>
<evidence type="ECO:0000256" key="5">
    <source>
        <dbReference type="ARBA" id="ARBA00022448"/>
    </source>
</evidence>
<evidence type="ECO:0000256" key="16">
    <source>
        <dbReference type="ARBA" id="ARBA00023136"/>
    </source>
</evidence>
<dbReference type="EC" id="2.7.13.3" evidence="3"/>
<evidence type="ECO:0000256" key="3">
    <source>
        <dbReference type="ARBA" id="ARBA00012438"/>
    </source>
</evidence>
<dbReference type="SUPFAM" id="SSF55785">
    <property type="entry name" value="PYP-like sensor domain (PAS domain)"/>
    <property type="match status" value="1"/>
</dbReference>
<dbReference type="InterPro" id="IPR036097">
    <property type="entry name" value="HisK_dim/P_sf"/>
</dbReference>
<evidence type="ECO:0000256" key="12">
    <source>
        <dbReference type="ARBA" id="ARBA00022777"/>
    </source>
</evidence>
<keyword evidence="12 20" id="KW-0418">Kinase</keyword>
<evidence type="ECO:0000256" key="1">
    <source>
        <dbReference type="ARBA" id="ARBA00000085"/>
    </source>
</evidence>
<dbReference type="Gene3D" id="1.10.287.130">
    <property type="match status" value="1"/>
</dbReference>
<dbReference type="CDD" id="cd00130">
    <property type="entry name" value="PAS"/>
    <property type="match status" value="1"/>
</dbReference>
<organism evidence="20 21">
    <name type="scientific">Niveibacterium microcysteis</name>
    <dbReference type="NCBI Taxonomy" id="2811415"/>
    <lineage>
        <taxon>Bacteria</taxon>
        <taxon>Pseudomonadati</taxon>
        <taxon>Pseudomonadota</taxon>
        <taxon>Betaproteobacteria</taxon>
        <taxon>Rhodocyclales</taxon>
        <taxon>Rhodocyclaceae</taxon>
        <taxon>Niveibacterium</taxon>
    </lineage>
</organism>
<dbReference type="Proteomes" id="UP000663570">
    <property type="component" value="Chromosome"/>
</dbReference>
<dbReference type="Pfam" id="PF00512">
    <property type="entry name" value="HisKA"/>
    <property type="match status" value="1"/>
</dbReference>
<evidence type="ECO:0000259" key="19">
    <source>
        <dbReference type="PROSITE" id="PS50109"/>
    </source>
</evidence>
<dbReference type="SMART" id="SM00387">
    <property type="entry name" value="HATPase_c"/>
    <property type="match status" value="1"/>
</dbReference>
<feature type="transmembrane region" description="Helical" evidence="18">
    <location>
        <begin position="35"/>
        <end position="51"/>
    </location>
</feature>
<dbReference type="SMART" id="SM00388">
    <property type="entry name" value="HisKA"/>
    <property type="match status" value="1"/>
</dbReference>
<dbReference type="Pfam" id="PF11808">
    <property type="entry name" value="PhoR"/>
    <property type="match status" value="1"/>
</dbReference>
<evidence type="ECO:0000256" key="17">
    <source>
        <dbReference type="ARBA" id="ARBA00025207"/>
    </source>
</evidence>
<evidence type="ECO:0000313" key="21">
    <source>
        <dbReference type="Proteomes" id="UP000663570"/>
    </source>
</evidence>
<evidence type="ECO:0000256" key="11">
    <source>
        <dbReference type="ARBA" id="ARBA00022741"/>
    </source>
</evidence>
<keyword evidence="21" id="KW-1185">Reference proteome</keyword>
<dbReference type="SUPFAM" id="SSF47384">
    <property type="entry name" value="Homodimeric domain of signal transducing histidine kinase"/>
    <property type="match status" value="1"/>
</dbReference>
<keyword evidence="13" id="KW-0067">ATP-binding</keyword>
<dbReference type="CDD" id="cd00082">
    <property type="entry name" value="HisKA"/>
    <property type="match status" value="1"/>
</dbReference>
<dbReference type="PANTHER" id="PTHR45453">
    <property type="entry name" value="PHOSPHATE REGULON SENSOR PROTEIN PHOR"/>
    <property type="match status" value="1"/>
</dbReference>
<keyword evidence="8" id="KW-0592">Phosphate transport</keyword>
<evidence type="ECO:0000256" key="10">
    <source>
        <dbReference type="ARBA" id="ARBA00022692"/>
    </source>
</evidence>
<keyword evidence="5" id="KW-0813">Transport</keyword>
<keyword evidence="16 18" id="KW-0472">Membrane</keyword>
<dbReference type="Pfam" id="PF13188">
    <property type="entry name" value="PAS_8"/>
    <property type="match status" value="1"/>
</dbReference>
<dbReference type="InterPro" id="IPR003594">
    <property type="entry name" value="HATPase_dom"/>
</dbReference>
<evidence type="ECO:0000313" key="20">
    <source>
        <dbReference type="EMBL" id="QSI77218.1"/>
    </source>
</evidence>
<gene>
    <name evidence="20" type="primary">phoR</name>
    <name evidence="20" type="ORF">JY500_00770</name>
</gene>
<evidence type="ECO:0000256" key="14">
    <source>
        <dbReference type="ARBA" id="ARBA00022989"/>
    </source>
</evidence>
<keyword evidence="7" id="KW-0597">Phosphoprotein</keyword>
<protein>
    <recommendedName>
        <fullName evidence="4">Phosphate regulon sensor protein PhoR</fullName>
        <ecNumber evidence="3">2.7.13.3</ecNumber>
    </recommendedName>
</protein>
<keyword evidence="6" id="KW-1003">Cell membrane</keyword>
<feature type="domain" description="Histidine kinase" evidence="19">
    <location>
        <begin position="215"/>
        <end position="433"/>
    </location>
</feature>
<evidence type="ECO:0000256" key="7">
    <source>
        <dbReference type="ARBA" id="ARBA00022553"/>
    </source>
</evidence>
<evidence type="ECO:0000256" key="4">
    <source>
        <dbReference type="ARBA" id="ARBA00019665"/>
    </source>
</evidence>
<dbReference type="PROSITE" id="PS51257">
    <property type="entry name" value="PROKAR_LIPOPROTEIN"/>
    <property type="match status" value="1"/>
</dbReference>
<keyword evidence="9" id="KW-0808">Transferase</keyword>
<dbReference type="InterPro" id="IPR003661">
    <property type="entry name" value="HisK_dim/P_dom"/>
</dbReference>
<dbReference type="InterPro" id="IPR021766">
    <property type="entry name" value="PhoR_N"/>
</dbReference>
<keyword evidence="11" id="KW-0547">Nucleotide-binding</keyword>
<keyword evidence="15" id="KW-0902">Two-component regulatory system</keyword>
<accession>A0ABX7M8Z4</accession>
<evidence type="ECO:0000256" key="13">
    <source>
        <dbReference type="ARBA" id="ARBA00022840"/>
    </source>
</evidence>
<dbReference type="Gene3D" id="3.30.565.10">
    <property type="entry name" value="Histidine kinase-like ATPase, C-terminal domain"/>
    <property type="match status" value="1"/>
</dbReference>
<dbReference type="Pfam" id="PF02518">
    <property type="entry name" value="HATPase_c"/>
    <property type="match status" value="1"/>
</dbReference>
<evidence type="ECO:0000256" key="2">
    <source>
        <dbReference type="ARBA" id="ARBA00004236"/>
    </source>
</evidence>
<comment type="subcellular location">
    <subcellularLocation>
        <location evidence="2">Cell membrane</location>
    </subcellularLocation>
</comment>
<comment type="function">
    <text evidence="17">Member of the two-component regulatory system PhoR/PhoB involved in the phosphate regulon genes expression. PhoR may function as a membrane-associated protein kinase that phosphorylates PhoB in response to environmental signals.</text>
</comment>
<dbReference type="PANTHER" id="PTHR45453:SF1">
    <property type="entry name" value="PHOSPHATE REGULON SENSOR PROTEIN PHOR"/>
    <property type="match status" value="1"/>
</dbReference>
<dbReference type="Gene3D" id="3.30.450.20">
    <property type="entry name" value="PAS domain"/>
    <property type="match status" value="1"/>
</dbReference>
<dbReference type="PRINTS" id="PR00344">
    <property type="entry name" value="BCTRLSENSOR"/>
</dbReference>
<dbReference type="InterPro" id="IPR014310">
    <property type="entry name" value="Sig_transdc_His_kinase_PhoR"/>
</dbReference>
<keyword evidence="10 18" id="KW-0812">Transmembrane</keyword>
<evidence type="ECO:0000256" key="9">
    <source>
        <dbReference type="ARBA" id="ARBA00022679"/>
    </source>
</evidence>
<sequence>MRPARYVWGGFGGALIAFLVVALACWPLFGATAALLLFVALLGALFFYHLRSLKKLVLWTREPIGTPLPQAFGVWDYVFADLSRHARRSLNQRDRLAQALARFREATSAMPSGVILLSAENFIEWINPAAELHFGLDGERDTGKPITNLVRQPDFVAYLTGERTAEPLTCRLARHAGMVLSIQIVPFGEEQSMVLSRDVTQFEKLETMRRDFVANVSHELKTPLTVVSGFLETLDEMLDELPPEEARRYLRLATEQAGRMQHLVEDLLELAALETSAAASYDETVEMGPLLDTIMNEALALSAGRHRITLELDGPVGLRGSRKELHSALLNLVSNAVRYTPEGGEVRLRWNVAAGGGARFAVTDTGLGIEPHHLPRLTERFYRVDRGRSRESGGTGLGLAIVKHALSRHQASLQIESTPAVGSTFSAVFPAERVARPVL</sequence>
<dbReference type="InterPro" id="IPR036890">
    <property type="entry name" value="HATPase_C_sf"/>
</dbReference>
<comment type="catalytic activity">
    <reaction evidence="1">
        <text>ATP + protein L-histidine = ADP + protein N-phospho-L-histidine.</text>
        <dbReference type="EC" id="2.7.13.3"/>
    </reaction>
</comment>
<dbReference type="GO" id="GO:0016301">
    <property type="term" value="F:kinase activity"/>
    <property type="evidence" value="ECO:0007669"/>
    <property type="project" value="UniProtKB-KW"/>
</dbReference>
<dbReference type="InterPro" id="IPR035965">
    <property type="entry name" value="PAS-like_dom_sf"/>
</dbReference>
<evidence type="ECO:0000256" key="6">
    <source>
        <dbReference type="ARBA" id="ARBA00022475"/>
    </source>
</evidence>
<dbReference type="InterPro" id="IPR005467">
    <property type="entry name" value="His_kinase_dom"/>
</dbReference>
<dbReference type="EMBL" id="CP071060">
    <property type="protein sequence ID" value="QSI77218.1"/>
    <property type="molecule type" value="Genomic_DNA"/>
</dbReference>
<keyword evidence="14 18" id="KW-1133">Transmembrane helix</keyword>
<dbReference type="NCBIfam" id="TIGR02966">
    <property type="entry name" value="phoR_proteo"/>
    <property type="match status" value="1"/>
</dbReference>
<proteinExistence type="predicted"/>
<reference evidence="20 21" key="1">
    <citation type="submission" date="2021-02" db="EMBL/GenBank/DDBJ databases">
        <title>Niveibacterium changnyeongensis HC41.</title>
        <authorList>
            <person name="Kang M."/>
        </authorList>
    </citation>
    <scope>NUCLEOTIDE SEQUENCE [LARGE SCALE GENOMIC DNA]</scope>
    <source>
        <strain evidence="20 21">HC41</strain>
    </source>
</reference>
<dbReference type="RefSeq" id="WP_172201816.1">
    <property type="nucleotide sequence ID" value="NZ_CP071060.1"/>
</dbReference>
<dbReference type="SMART" id="SM00091">
    <property type="entry name" value="PAS"/>
    <property type="match status" value="1"/>
</dbReference>
<evidence type="ECO:0000256" key="18">
    <source>
        <dbReference type="SAM" id="Phobius"/>
    </source>
</evidence>
<evidence type="ECO:0000256" key="8">
    <source>
        <dbReference type="ARBA" id="ARBA00022592"/>
    </source>
</evidence>
<name>A0ABX7M8Z4_9RHOO</name>
<evidence type="ECO:0000256" key="15">
    <source>
        <dbReference type="ARBA" id="ARBA00023012"/>
    </source>
</evidence>
<dbReference type="PROSITE" id="PS50109">
    <property type="entry name" value="HIS_KIN"/>
    <property type="match status" value="1"/>
</dbReference>
<dbReference type="InterPro" id="IPR004358">
    <property type="entry name" value="Sig_transdc_His_kin-like_C"/>
</dbReference>